<dbReference type="EMBL" id="POUA01000311">
    <property type="protein sequence ID" value="PZG32370.1"/>
    <property type="molecule type" value="Genomic_DNA"/>
</dbReference>
<dbReference type="Gene3D" id="3.90.79.10">
    <property type="entry name" value="Nucleoside Triphosphate Pyrophosphohydrolase"/>
    <property type="match status" value="1"/>
</dbReference>
<accession>A0A2W2G4M1</accession>
<dbReference type="RefSeq" id="WP_111170670.1">
    <property type="nucleotide sequence ID" value="NZ_POUA01000311.1"/>
</dbReference>
<proteinExistence type="predicted"/>
<evidence type="ECO:0000313" key="2">
    <source>
        <dbReference type="EMBL" id="PZG32370.1"/>
    </source>
</evidence>
<comment type="caution">
    <text evidence="2">The sequence shown here is derived from an EMBL/GenBank/DDBJ whole genome shotgun (WGS) entry which is preliminary data.</text>
</comment>
<dbReference type="InterPro" id="IPR015797">
    <property type="entry name" value="NUDIX_hydrolase-like_dom_sf"/>
</dbReference>
<reference evidence="2 3" key="1">
    <citation type="submission" date="2018-01" db="EMBL/GenBank/DDBJ databases">
        <title>Draft genome sequence of Sphaerisporangium sp. 7K107.</title>
        <authorList>
            <person name="Sahin N."/>
            <person name="Saygin H."/>
            <person name="Ay H."/>
        </authorList>
    </citation>
    <scope>NUCLEOTIDE SEQUENCE [LARGE SCALE GENOMIC DNA]</scope>
    <source>
        <strain evidence="2 3">7K107</strain>
    </source>
</reference>
<sequence>MAGDSAGGIVRQVSTKVVYANPWLSVREDAIERPDGSRGMYGVVDKPDFALVIPAERDGFHLVQEYRYPVGRRTWGFPQGTVAGATGPEGMAATELAEETGLRARELVRLGTLDNAQGTLAQRFHVFLATGLTPGPPDREAGEQDMIQRHVSRAEFEAMVRGGEVADACSLAGYALLLLHEAAGRAG</sequence>
<dbReference type="AlphaFoldDB" id="A0A2W2G4M1"/>
<keyword evidence="3" id="KW-1185">Reference proteome</keyword>
<dbReference type="Pfam" id="PF00293">
    <property type="entry name" value="NUDIX"/>
    <property type="match status" value="1"/>
</dbReference>
<evidence type="ECO:0000259" key="1">
    <source>
        <dbReference type="Pfam" id="PF00293"/>
    </source>
</evidence>
<dbReference type="InterPro" id="IPR000086">
    <property type="entry name" value="NUDIX_hydrolase_dom"/>
</dbReference>
<organism evidence="2 3">
    <name type="scientific">Spongiactinospora gelatinilytica</name>
    <dbReference type="NCBI Taxonomy" id="2666298"/>
    <lineage>
        <taxon>Bacteria</taxon>
        <taxon>Bacillati</taxon>
        <taxon>Actinomycetota</taxon>
        <taxon>Actinomycetes</taxon>
        <taxon>Streptosporangiales</taxon>
        <taxon>Streptosporangiaceae</taxon>
        <taxon>Spongiactinospora</taxon>
    </lineage>
</organism>
<evidence type="ECO:0000313" key="3">
    <source>
        <dbReference type="Proteomes" id="UP000248544"/>
    </source>
</evidence>
<protein>
    <submittedName>
        <fullName evidence="2">ADP-ribose pyrophosphatase</fullName>
    </submittedName>
</protein>
<gene>
    <name evidence="2" type="ORF">C1I98_29480</name>
</gene>
<name>A0A2W2G4M1_9ACTN</name>
<feature type="domain" description="Nudix hydrolase" evidence="1">
    <location>
        <begin position="52"/>
        <end position="130"/>
    </location>
</feature>
<dbReference type="SUPFAM" id="SSF55811">
    <property type="entry name" value="Nudix"/>
    <property type="match status" value="1"/>
</dbReference>
<dbReference type="CDD" id="cd24161">
    <property type="entry name" value="NUDIX_ADPRase_Ndx2"/>
    <property type="match status" value="1"/>
</dbReference>
<dbReference type="Proteomes" id="UP000248544">
    <property type="component" value="Unassembled WGS sequence"/>
</dbReference>